<dbReference type="NCBIfam" id="TIGR01730">
    <property type="entry name" value="RND_mfp"/>
    <property type="match status" value="1"/>
</dbReference>
<keyword evidence="7" id="KW-1185">Reference proteome</keyword>
<dbReference type="InterPro" id="IPR051909">
    <property type="entry name" value="MFP_Cation_Efflux"/>
</dbReference>
<dbReference type="Pfam" id="PF25975">
    <property type="entry name" value="CzcB_C"/>
    <property type="match status" value="1"/>
</dbReference>
<keyword evidence="2" id="KW-0813">Transport</keyword>
<evidence type="ECO:0000313" key="6">
    <source>
        <dbReference type="EMBL" id="NHK29695.1"/>
    </source>
</evidence>
<dbReference type="Gene3D" id="2.40.50.100">
    <property type="match status" value="1"/>
</dbReference>
<dbReference type="RefSeq" id="WP_155142990.1">
    <property type="nucleotide sequence ID" value="NZ_VCJR02000008.1"/>
</dbReference>
<comment type="similarity">
    <text evidence="1">Belongs to the membrane fusion protein (MFP) (TC 8.A.1) family.</text>
</comment>
<dbReference type="Gene3D" id="1.10.287.470">
    <property type="entry name" value="Helix hairpin bin"/>
    <property type="match status" value="1"/>
</dbReference>
<organism evidence="6 7">
    <name type="scientific">Aquisalinus luteolus</name>
    <dbReference type="NCBI Taxonomy" id="1566827"/>
    <lineage>
        <taxon>Bacteria</taxon>
        <taxon>Pseudomonadati</taxon>
        <taxon>Pseudomonadota</taxon>
        <taxon>Alphaproteobacteria</taxon>
        <taxon>Parvularculales</taxon>
        <taxon>Parvularculaceae</taxon>
        <taxon>Aquisalinus</taxon>
    </lineage>
</organism>
<accession>A0ABX0HSS8</accession>
<dbReference type="Proteomes" id="UP000818603">
    <property type="component" value="Unassembled WGS sequence"/>
</dbReference>
<evidence type="ECO:0000256" key="1">
    <source>
        <dbReference type="ARBA" id="ARBA00009477"/>
    </source>
</evidence>
<feature type="domain" description="CzcB-like C-terminal circularly permuted SH3-like" evidence="5">
    <location>
        <begin position="210"/>
        <end position="269"/>
    </location>
</feature>
<sequence>VISSRELADLKAEYLASVSAEDLARTDLAREEKLYADQITAEADLLNARAASRKASAARESSETKLHALGIGHDVIDRLASAPDGSLSQFTLGAPIPGQIIRRDLTHGQSVDAASAEPLIVIVDTSTVWADITVYKEDLSRLVVGNEAILRSDDGAMLATGGISFISPVVEETSRTATARLVLDNPDGTLRPGQFVTAHIAAGETIEALLVPENAIQLVEGRTSVFVPAEDGFRPQPVQTGRKVGQKIEILSGLDLNDSYVSTGAFTLKAELEKDAFGDGHNH</sequence>
<dbReference type="EMBL" id="VCJR02000008">
    <property type="protein sequence ID" value="NHK29695.1"/>
    <property type="molecule type" value="Genomic_DNA"/>
</dbReference>
<reference evidence="6 7" key="1">
    <citation type="submission" date="2020-02" db="EMBL/GenBank/DDBJ databases">
        <title>Genome sequence of Parvularcula flava strain NH6-79.</title>
        <authorList>
            <person name="Abdul Karim M.H."/>
            <person name="Lam M.Q."/>
            <person name="Chen S.J."/>
            <person name="Yahya A."/>
            <person name="Shahir S."/>
            <person name="Shamsir M.S."/>
            <person name="Chong C.S."/>
        </authorList>
    </citation>
    <scope>NUCLEOTIDE SEQUENCE [LARGE SCALE GENOMIC DNA]</scope>
    <source>
        <strain evidence="6 7">NH6-79</strain>
    </source>
</reference>
<dbReference type="Pfam" id="PF25893">
    <property type="entry name" value="HH_CzcB"/>
    <property type="match status" value="1"/>
</dbReference>
<proteinExistence type="inferred from homology"/>
<evidence type="ECO:0000256" key="2">
    <source>
        <dbReference type="ARBA" id="ARBA00022448"/>
    </source>
</evidence>
<evidence type="ECO:0000259" key="4">
    <source>
        <dbReference type="Pfam" id="PF25954"/>
    </source>
</evidence>
<feature type="non-terminal residue" evidence="6">
    <location>
        <position position="1"/>
    </location>
</feature>
<dbReference type="PANTHER" id="PTHR30097:SF4">
    <property type="entry name" value="SLR6042 PROTEIN"/>
    <property type="match status" value="1"/>
</dbReference>
<dbReference type="Gene3D" id="2.40.30.170">
    <property type="match status" value="1"/>
</dbReference>
<feature type="domain" description="CusB-like beta-barrel" evidence="4">
    <location>
        <begin position="127"/>
        <end position="202"/>
    </location>
</feature>
<evidence type="ECO:0000259" key="5">
    <source>
        <dbReference type="Pfam" id="PF25975"/>
    </source>
</evidence>
<dbReference type="SUPFAM" id="SSF111369">
    <property type="entry name" value="HlyD-like secretion proteins"/>
    <property type="match status" value="1"/>
</dbReference>
<dbReference type="InterPro" id="IPR058648">
    <property type="entry name" value="HH_CzcB-like"/>
</dbReference>
<name>A0ABX0HSS8_9PROT</name>
<dbReference type="InterPro" id="IPR058792">
    <property type="entry name" value="Beta-barrel_RND_2"/>
</dbReference>
<gene>
    <name evidence="6" type="ORF">FF098_017445</name>
</gene>
<dbReference type="Gene3D" id="2.40.420.20">
    <property type="match status" value="1"/>
</dbReference>
<protein>
    <submittedName>
        <fullName evidence="6">Efflux RND transporter periplasmic adaptor subunit</fullName>
    </submittedName>
</protein>
<evidence type="ECO:0000259" key="3">
    <source>
        <dbReference type="Pfam" id="PF25893"/>
    </source>
</evidence>
<comment type="caution">
    <text evidence="6">The sequence shown here is derived from an EMBL/GenBank/DDBJ whole genome shotgun (WGS) entry which is preliminary data.</text>
</comment>
<evidence type="ECO:0000313" key="7">
    <source>
        <dbReference type="Proteomes" id="UP000818603"/>
    </source>
</evidence>
<dbReference type="InterPro" id="IPR058649">
    <property type="entry name" value="CzcB_C"/>
</dbReference>
<feature type="domain" description="CzcB-like alpha-helical hairpin" evidence="3">
    <location>
        <begin position="9"/>
        <end position="68"/>
    </location>
</feature>
<dbReference type="Pfam" id="PF25954">
    <property type="entry name" value="Beta-barrel_RND_2"/>
    <property type="match status" value="1"/>
</dbReference>
<dbReference type="PANTHER" id="PTHR30097">
    <property type="entry name" value="CATION EFFLUX SYSTEM PROTEIN CUSB"/>
    <property type="match status" value="1"/>
</dbReference>
<dbReference type="InterPro" id="IPR006143">
    <property type="entry name" value="RND_pump_MFP"/>
</dbReference>